<name>A0AAN9YL96_9PEZI</name>
<dbReference type="PANTHER" id="PTHR28623:SF2">
    <property type="entry name" value="PROTEIN FAM118A"/>
    <property type="match status" value="1"/>
</dbReference>
<dbReference type="PANTHER" id="PTHR28623">
    <property type="entry name" value="PROTEIN FAM118B"/>
    <property type="match status" value="1"/>
</dbReference>
<sequence>MINGLDYFEDQAKAFGEVDKHKRDLDRARGLLQDPDATTDDLLDAANRLQKLLSARHDLWSGWLKHQFKNLYKYVDNTAILDSLKKLHEHGATFLTTNYDDLIERHLNMPPIDRSNPESLMSYQRGALDAVFHPHGYWHNPGNVVLSAQDYYGVKGDADVQETLRHLLATKTVLFVGCGGGVADPNFGRLMEWIGEKHKNRGATHYILFQKDERNPVTELALNHVKCESYADISRWLEDLLDPSERNEGSSKSFKYANC</sequence>
<evidence type="ECO:0008006" key="6">
    <source>
        <dbReference type="Google" id="ProtNLM"/>
    </source>
</evidence>
<protein>
    <recommendedName>
        <fullName evidence="6">SIR2-like domain-containing protein</fullName>
    </recommendedName>
</protein>
<dbReference type="InterPro" id="IPR038916">
    <property type="entry name" value="FAM118"/>
</dbReference>
<accession>A0AAN9YL96</accession>
<keyword evidence="5" id="KW-1185">Reference proteome</keyword>
<evidence type="ECO:0000313" key="4">
    <source>
        <dbReference type="EMBL" id="KAK7748371.1"/>
    </source>
</evidence>
<keyword evidence="2" id="KW-0597">Phosphoprotein</keyword>
<evidence type="ECO:0000256" key="3">
    <source>
        <dbReference type="ARBA" id="ARBA00022990"/>
    </source>
</evidence>
<gene>
    <name evidence="4" type="ORF">SLS62_008634</name>
</gene>
<dbReference type="Proteomes" id="UP001320420">
    <property type="component" value="Unassembled WGS sequence"/>
</dbReference>
<comment type="similarity">
    <text evidence="1">Belongs to the FAM118 family.</text>
</comment>
<evidence type="ECO:0000256" key="1">
    <source>
        <dbReference type="ARBA" id="ARBA00006491"/>
    </source>
</evidence>
<reference evidence="4 5" key="1">
    <citation type="submission" date="2024-02" db="EMBL/GenBank/DDBJ databases">
        <title>De novo assembly and annotation of 12 fungi associated with fruit tree decline syndrome in Ontario, Canada.</title>
        <authorList>
            <person name="Sulman M."/>
            <person name="Ellouze W."/>
            <person name="Ilyukhin E."/>
        </authorList>
    </citation>
    <scope>NUCLEOTIDE SEQUENCE [LARGE SCALE GENOMIC DNA]</scope>
    <source>
        <strain evidence="4 5">M11/M66-122</strain>
    </source>
</reference>
<dbReference type="Pfam" id="PF13289">
    <property type="entry name" value="SIR2_2"/>
    <property type="match status" value="1"/>
</dbReference>
<evidence type="ECO:0000256" key="2">
    <source>
        <dbReference type="ARBA" id="ARBA00022553"/>
    </source>
</evidence>
<evidence type="ECO:0000313" key="5">
    <source>
        <dbReference type="Proteomes" id="UP001320420"/>
    </source>
</evidence>
<dbReference type="AlphaFoldDB" id="A0AAN9YL96"/>
<dbReference type="EMBL" id="JAKJXP020000082">
    <property type="protein sequence ID" value="KAK7748371.1"/>
    <property type="molecule type" value="Genomic_DNA"/>
</dbReference>
<organism evidence="4 5">
    <name type="scientific">Diatrype stigma</name>
    <dbReference type="NCBI Taxonomy" id="117547"/>
    <lineage>
        <taxon>Eukaryota</taxon>
        <taxon>Fungi</taxon>
        <taxon>Dikarya</taxon>
        <taxon>Ascomycota</taxon>
        <taxon>Pezizomycotina</taxon>
        <taxon>Sordariomycetes</taxon>
        <taxon>Xylariomycetidae</taxon>
        <taxon>Xylariales</taxon>
        <taxon>Diatrypaceae</taxon>
        <taxon>Diatrype</taxon>
    </lineage>
</organism>
<comment type="caution">
    <text evidence="4">The sequence shown here is derived from an EMBL/GenBank/DDBJ whole genome shotgun (WGS) entry which is preliminary data.</text>
</comment>
<keyword evidence="3" id="KW-0007">Acetylation</keyword>
<proteinExistence type="inferred from homology"/>